<dbReference type="Proteomes" id="UP000465866">
    <property type="component" value="Chromosome"/>
</dbReference>
<dbReference type="Gene3D" id="3.40.30.10">
    <property type="entry name" value="Glutaredoxin"/>
    <property type="match status" value="1"/>
</dbReference>
<reference evidence="1 2" key="1">
    <citation type="journal article" date="2019" name="Emerg. Microbes Infect.">
        <title>Comprehensive subspecies identification of 175 nontuberculous mycobacteria species based on 7547 genomic profiles.</title>
        <authorList>
            <person name="Matsumoto Y."/>
            <person name="Kinjo T."/>
            <person name="Motooka D."/>
            <person name="Nabeya D."/>
            <person name="Jung N."/>
            <person name="Uechi K."/>
            <person name="Horii T."/>
            <person name="Iida T."/>
            <person name="Fujita J."/>
            <person name="Nakamura S."/>
        </authorList>
    </citation>
    <scope>NUCLEOTIDE SEQUENCE [LARGE SCALE GENOMIC DNA]</scope>
    <source>
        <strain evidence="1 2">JCM 12404</strain>
    </source>
</reference>
<name>A0A7I7KZN0_9MYCO</name>
<dbReference type="RefSeq" id="WP_163777745.1">
    <property type="nucleotide sequence ID" value="NZ_AP022569.1"/>
</dbReference>
<dbReference type="KEGG" id="mcoo:MCOO_32790"/>
<dbReference type="InterPro" id="IPR036249">
    <property type="entry name" value="Thioredoxin-like_sf"/>
</dbReference>
<evidence type="ECO:0000313" key="1">
    <source>
        <dbReference type="EMBL" id="BBX47264.1"/>
    </source>
</evidence>
<organism evidence="1 2">
    <name type="scientific">Mycobacterium cookii</name>
    <dbReference type="NCBI Taxonomy" id="1775"/>
    <lineage>
        <taxon>Bacteria</taxon>
        <taxon>Bacillati</taxon>
        <taxon>Actinomycetota</taxon>
        <taxon>Actinomycetes</taxon>
        <taxon>Mycobacteriales</taxon>
        <taxon>Mycobacteriaceae</taxon>
        <taxon>Mycobacterium</taxon>
    </lineage>
</organism>
<proteinExistence type="predicted"/>
<keyword evidence="2" id="KW-1185">Reference proteome</keyword>
<dbReference type="AlphaFoldDB" id="A0A7I7KZN0"/>
<dbReference type="InterPro" id="IPR053977">
    <property type="entry name" value="Rv2466c-like"/>
</dbReference>
<evidence type="ECO:0000313" key="2">
    <source>
        <dbReference type="Proteomes" id="UP000465866"/>
    </source>
</evidence>
<gene>
    <name evidence="1" type="ORF">MCOO_32790</name>
</gene>
<dbReference type="Pfam" id="PF22234">
    <property type="entry name" value="Rv2466c-like"/>
    <property type="match status" value="1"/>
</dbReference>
<protein>
    <recommendedName>
        <fullName evidence="3">DSBA oxidoreductase</fullName>
    </recommendedName>
</protein>
<accession>A0A7I7KZN0</accession>
<sequence length="205" mass="22268">MAGMESLDRRDDAVTLWLDPVCPFSWNTARWLTAAAEKVGFDIELRLMNLAILNEGRQLPPPQQARMDDSQKVGRLMAALRDEVGMVALAKAYFAFGELYFDRSAAIDDDLVDQVVKAVGARRTTAAALADASLDAAVRQAHQLSQNALGDIGGSPLITIGGRTIFGPVFSSVPDPDRTLTVFDAVTTLVLTPQFSQLQRPRTHA</sequence>
<dbReference type="EMBL" id="AP022569">
    <property type="protein sequence ID" value="BBX47264.1"/>
    <property type="molecule type" value="Genomic_DNA"/>
</dbReference>
<dbReference type="SUPFAM" id="SSF52833">
    <property type="entry name" value="Thioredoxin-like"/>
    <property type="match status" value="1"/>
</dbReference>
<evidence type="ECO:0008006" key="3">
    <source>
        <dbReference type="Google" id="ProtNLM"/>
    </source>
</evidence>